<keyword evidence="9" id="KW-1185">Reference proteome</keyword>
<dbReference type="Gene3D" id="3.60.15.10">
    <property type="entry name" value="Ribonuclease Z/Hydroxyacylglutathione hydrolase-like"/>
    <property type="match status" value="1"/>
</dbReference>
<keyword evidence="2" id="KW-1003">Cell membrane</keyword>
<dbReference type="GO" id="GO:0030420">
    <property type="term" value="P:establishment of competence for transformation"/>
    <property type="evidence" value="ECO:0007669"/>
    <property type="project" value="InterPro"/>
</dbReference>
<accession>A0A4S8F741</accession>
<name>A0A4S8F741_9BURK</name>
<dbReference type="SUPFAM" id="SSF56281">
    <property type="entry name" value="Metallo-hydrolase/oxidoreductase"/>
    <property type="match status" value="1"/>
</dbReference>
<dbReference type="InterPro" id="IPR004797">
    <property type="entry name" value="Competence_ComEC/Rec2"/>
</dbReference>
<feature type="transmembrane region" description="Helical" evidence="6">
    <location>
        <begin position="43"/>
        <end position="66"/>
    </location>
</feature>
<evidence type="ECO:0000256" key="2">
    <source>
        <dbReference type="ARBA" id="ARBA00022475"/>
    </source>
</evidence>
<feature type="transmembrane region" description="Helical" evidence="6">
    <location>
        <begin position="488"/>
        <end position="507"/>
    </location>
</feature>
<evidence type="ECO:0000256" key="5">
    <source>
        <dbReference type="ARBA" id="ARBA00023136"/>
    </source>
</evidence>
<comment type="subcellular location">
    <subcellularLocation>
        <location evidence="1">Cell membrane</location>
        <topology evidence="1">Multi-pass membrane protein</topology>
    </subcellularLocation>
</comment>
<feature type="transmembrane region" description="Helical" evidence="6">
    <location>
        <begin position="318"/>
        <end position="341"/>
    </location>
</feature>
<feature type="transmembrane region" description="Helical" evidence="6">
    <location>
        <begin position="424"/>
        <end position="441"/>
    </location>
</feature>
<dbReference type="InterPro" id="IPR001279">
    <property type="entry name" value="Metallo-B-lactamas"/>
</dbReference>
<evidence type="ECO:0000256" key="1">
    <source>
        <dbReference type="ARBA" id="ARBA00004651"/>
    </source>
</evidence>
<evidence type="ECO:0000313" key="8">
    <source>
        <dbReference type="EMBL" id="THU02877.1"/>
    </source>
</evidence>
<sequence length="897" mass="99318">MGISNALHPSVGRQYGTYRFGLLGWLTAFAVGIALQMHQPELFAAWVYIFLTVVAGGVLAIVQVLVHRCLPQARSVFWPQRNFAIQAMAPWLMVALLGFGWAGMRAAWFAQSALPAALYGADVSVRGVVAGLPRVQDGVVRFRFDAETIGQEGDAHHQKLPQLIEVAWYAPSSTPFASKAMAEPHQDHVQFHVWPGQTLKVGDRWILTLRLRQPRGVRNPGMFDYEKWLWQEGVQASAVVRDPPNNTAPLWLGDSGGYRLDRMRQWVRDHLLAPRAQTNPSALSERSAGVLAALVTGDQRSIDQEDWEVFRITGVAHLMAISGVHITMFAWVAMAIVGGLWRHSRRCMAWQPAPTAALWGGLALAAAYALFSGWQVPAQRTVLMLGIWAVIRTAGLRWPWHATLALAACIVLLVQPWALQQAGFWLSFVAVGVLLVLAQRTQDAAKGSLSSHEHEKETPNFAPPNAAFATLLRGWRKLVRQGHQFWQLQWRLTFLLVPLTVSLFGQISWSGLLANLIAIPVVTFVVTPLGMLGIVLEPALWCATWCMEQLLAILHWIAQWPFAAVFWPAVPWYWAAVGLLGALWMVGPWPWWLKTQGAVLFVLMLTWRPAPVAEGEFAILAFDVGQGAAILVQTRHHSLLFDAGPSYRGGGDAGQRIVLPALQRWGVALDKLVLSHSDSDHTGGAFALMQAFPNMEVVAPFAQAPWAQSSLVRPDHQMARADRPISPCHSGVAWEWDGVEFAFLYPSHAQLQHWFSPAENGTKPPSNATSCVLKIRTRQSVRALLTGDIGRLQELELRMADAAALKADWLQIPHHGSSSSSSAGWIEAVSPRFAIAQAGFGNRFGHPHADVVQRYEDMGSIVVDSPHCGASRWQSMHPHAVVCDRLAQRRYWQRTED</sequence>
<keyword evidence="3 6" id="KW-0812">Transmembrane</keyword>
<reference evidence="8 9" key="1">
    <citation type="journal article" date="2015" name="Antonie Van Leeuwenhoek">
        <title>Lampropedia puyangensis sp. nov., isolated from symptomatic bark of Populus ? euramericana canker and emended description of Lampropedia hyalina (Ehrenberg 1832) Lee et al. 2004.</title>
        <authorList>
            <person name="Li Y."/>
            <person name="Wang T."/>
            <person name="Piao C.G."/>
            <person name="Wang L.F."/>
            <person name="Tian G.Z."/>
            <person name="Zhu T.H."/>
            <person name="Guo M.W."/>
        </authorList>
    </citation>
    <scope>NUCLEOTIDE SEQUENCE [LARGE SCALE GENOMIC DNA]</scope>
    <source>
        <strain evidence="8 9">2-bin</strain>
    </source>
</reference>
<feature type="transmembrane region" description="Helical" evidence="6">
    <location>
        <begin position="20"/>
        <end position="37"/>
    </location>
</feature>
<dbReference type="AlphaFoldDB" id="A0A4S8F741"/>
<dbReference type="PANTHER" id="PTHR30619">
    <property type="entry name" value="DNA INTERNALIZATION/COMPETENCE PROTEIN COMEC/REC2"/>
    <property type="match status" value="1"/>
</dbReference>
<dbReference type="OrthoDB" id="9761531at2"/>
<gene>
    <name evidence="8" type="ORF">E9531_07230</name>
</gene>
<feature type="domain" description="Metallo-beta-lactamase" evidence="7">
    <location>
        <begin position="626"/>
        <end position="840"/>
    </location>
</feature>
<evidence type="ECO:0000256" key="6">
    <source>
        <dbReference type="SAM" id="Phobius"/>
    </source>
</evidence>
<dbReference type="PANTHER" id="PTHR30619:SF1">
    <property type="entry name" value="RECOMBINATION PROTEIN 2"/>
    <property type="match status" value="1"/>
</dbReference>
<dbReference type="CDD" id="cd07731">
    <property type="entry name" value="ComA-like_MBL-fold"/>
    <property type="match status" value="1"/>
</dbReference>
<dbReference type="SMART" id="SM00849">
    <property type="entry name" value="Lactamase_B"/>
    <property type="match status" value="1"/>
</dbReference>
<dbReference type="InterPro" id="IPR036866">
    <property type="entry name" value="RibonucZ/Hydroxyglut_hydro"/>
</dbReference>
<organism evidence="8 9">
    <name type="scientific">Lampropedia puyangensis</name>
    <dbReference type="NCBI Taxonomy" id="1330072"/>
    <lineage>
        <taxon>Bacteria</taxon>
        <taxon>Pseudomonadati</taxon>
        <taxon>Pseudomonadota</taxon>
        <taxon>Betaproteobacteria</taxon>
        <taxon>Burkholderiales</taxon>
        <taxon>Comamonadaceae</taxon>
        <taxon>Lampropedia</taxon>
    </lineage>
</organism>
<feature type="transmembrane region" description="Helical" evidence="6">
    <location>
        <begin position="513"/>
        <end position="532"/>
    </location>
</feature>
<feature type="transmembrane region" description="Helical" evidence="6">
    <location>
        <begin position="353"/>
        <end position="371"/>
    </location>
</feature>
<dbReference type="InterPro" id="IPR035681">
    <property type="entry name" value="ComA-like_MBL"/>
</dbReference>
<feature type="transmembrane region" description="Helical" evidence="6">
    <location>
        <begin position="87"/>
        <end position="108"/>
    </location>
</feature>
<dbReference type="Pfam" id="PF03772">
    <property type="entry name" value="Competence"/>
    <property type="match status" value="1"/>
</dbReference>
<dbReference type="Pfam" id="PF13567">
    <property type="entry name" value="DUF4131"/>
    <property type="match status" value="1"/>
</dbReference>
<dbReference type="Pfam" id="PF00753">
    <property type="entry name" value="Lactamase_B"/>
    <property type="match status" value="1"/>
</dbReference>
<keyword evidence="4 6" id="KW-1133">Transmembrane helix</keyword>
<evidence type="ECO:0000256" key="3">
    <source>
        <dbReference type="ARBA" id="ARBA00022692"/>
    </source>
</evidence>
<dbReference type="GO" id="GO:0005886">
    <property type="term" value="C:plasma membrane"/>
    <property type="evidence" value="ECO:0007669"/>
    <property type="project" value="UniProtKB-SubCell"/>
</dbReference>
<proteinExistence type="predicted"/>
<evidence type="ECO:0000259" key="7">
    <source>
        <dbReference type="SMART" id="SM00849"/>
    </source>
</evidence>
<dbReference type="NCBIfam" id="TIGR00360">
    <property type="entry name" value="ComEC_N-term"/>
    <property type="match status" value="1"/>
</dbReference>
<dbReference type="Proteomes" id="UP000308917">
    <property type="component" value="Unassembled WGS sequence"/>
</dbReference>
<feature type="transmembrane region" description="Helical" evidence="6">
    <location>
        <begin position="564"/>
        <end position="586"/>
    </location>
</feature>
<dbReference type="InterPro" id="IPR052159">
    <property type="entry name" value="Competence_DNA_uptake"/>
</dbReference>
<keyword evidence="5 6" id="KW-0472">Membrane</keyword>
<feature type="transmembrane region" description="Helical" evidence="6">
    <location>
        <begin position="402"/>
        <end position="418"/>
    </location>
</feature>
<dbReference type="RefSeq" id="WP_136573077.1">
    <property type="nucleotide sequence ID" value="NZ_STFG01000005.1"/>
</dbReference>
<evidence type="ECO:0000313" key="9">
    <source>
        <dbReference type="Proteomes" id="UP000308917"/>
    </source>
</evidence>
<comment type="caution">
    <text evidence="8">The sequence shown here is derived from an EMBL/GenBank/DDBJ whole genome shotgun (WGS) entry which is preliminary data.</text>
</comment>
<dbReference type="NCBIfam" id="TIGR00361">
    <property type="entry name" value="ComEC_Rec2"/>
    <property type="match status" value="1"/>
</dbReference>
<protein>
    <submittedName>
        <fullName evidence="8">DNA internalization-related competence protein ComEC/Rec2</fullName>
    </submittedName>
</protein>
<dbReference type="InterPro" id="IPR025405">
    <property type="entry name" value="DUF4131"/>
</dbReference>
<evidence type="ECO:0000256" key="4">
    <source>
        <dbReference type="ARBA" id="ARBA00022989"/>
    </source>
</evidence>
<dbReference type="EMBL" id="STFG01000005">
    <property type="protein sequence ID" value="THU02877.1"/>
    <property type="molecule type" value="Genomic_DNA"/>
</dbReference>
<dbReference type="InterPro" id="IPR004477">
    <property type="entry name" value="ComEC_N"/>
</dbReference>